<feature type="region of interest" description="Disordered" evidence="1">
    <location>
        <begin position="494"/>
        <end position="520"/>
    </location>
</feature>
<dbReference type="Proteomes" id="UP000266841">
    <property type="component" value="Unassembled WGS sequence"/>
</dbReference>
<feature type="compositionally biased region" description="Polar residues" evidence="1">
    <location>
        <begin position="500"/>
        <end position="511"/>
    </location>
</feature>
<dbReference type="AlphaFoldDB" id="K0THI3"/>
<feature type="region of interest" description="Disordered" evidence="1">
    <location>
        <begin position="166"/>
        <end position="290"/>
    </location>
</feature>
<feature type="non-terminal residue" evidence="2">
    <location>
        <position position="1"/>
    </location>
</feature>
<feature type="compositionally biased region" description="Low complexity" evidence="1">
    <location>
        <begin position="539"/>
        <end position="562"/>
    </location>
</feature>
<feature type="compositionally biased region" description="Basic and acidic residues" evidence="1">
    <location>
        <begin position="42"/>
        <end position="70"/>
    </location>
</feature>
<feature type="compositionally biased region" description="Polar residues" evidence="1">
    <location>
        <begin position="610"/>
        <end position="626"/>
    </location>
</feature>
<dbReference type="EMBL" id="AGNL01001559">
    <property type="protein sequence ID" value="EJK76910.1"/>
    <property type="molecule type" value="Genomic_DNA"/>
</dbReference>
<feature type="compositionally biased region" description="Basic and acidic residues" evidence="1">
    <location>
        <begin position="168"/>
        <end position="177"/>
    </location>
</feature>
<protein>
    <recommendedName>
        <fullName evidence="4">Reverse transcriptase domain-containing protein</fullName>
    </recommendedName>
</protein>
<gene>
    <name evidence="2" type="ORF">THAOC_01298</name>
</gene>
<evidence type="ECO:0000256" key="1">
    <source>
        <dbReference type="SAM" id="MobiDB-lite"/>
    </source>
</evidence>
<feature type="compositionally biased region" description="Basic and acidic residues" evidence="1">
    <location>
        <begin position="219"/>
        <end position="234"/>
    </location>
</feature>
<name>K0THI3_THAOC</name>
<keyword evidence="3" id="KW-1185">Reference proteome</keyword>
<feature type="region of interest" description="Disordered" evidence="1">
    <location>
        <begin position="1"/>
        <end position="91"/>
    </location>
</feature>
<evidence type="ECO:0000313" key="3">
    <source>
        <dbReference type="Proteomes" id="UP000266841"/>
    </source>
</evidence>
<feature type="compositionally biased region" description="Polar residues" evidence="1">
    <location>
        <begin position="183"/>
        <end position="202"/>
    </location>
</feature>
<reference evidence="2 3" key="1">
    <citation type="journal article" date="2012" name="Genome Biol.">
        <title>Genome and low-iron response of an oceanic diatom adapted to chronic iron limitation.</title>
        <authorList>
            <person name="Lommer M."/>
            <person name="Specht M."/>
            <person name="Roy A.S."/>
            <person name="Kraemer L."/>
            <person name="Andreson R."/>
            <person name="Gutowska M.A."/>
            <person name="Wolf J."/>
            <person name="Bergner S.V."/>
            <person name="Schilhabel M.B."/>
            <person name="Klostermeier U.C."/>
            <person name="Beiko R.G."/>
            <person name="Rosenstiel P."/>
            <person name="Hippler M."/>
            <person name="Laroche J."/>
        </authorList>
    </citation>
    <scope>NUCLEOTIDE SEQUENCE [LARGE SCALE GENOMIC DNA]</scope>
    <source>
        <strain evidence="2 3">CCMP1005</strain>
    </source>
</reference>
<proteinExistence type="predicted"/>
<evidence type="ECO:0000313" key="2">
    <source>
        <dbReference type="EMBL" id="EJK76910.1"/>
    </source>
</evidence>
<evidence type="ECO:0008006" key="4">
    <source>
        <dbReference type="Google" id="ProtNLM"/>
    </source>
</evidence>
<organism evidence="2 3">
    <name type="scientific">Thalassiosira oceanica</name>
    <name type="common">Marine diatom</name>
    <dbReference type="NCBI Taxonomy" id="159749"/>
    <lineage>
        <taxon>Eukaryota</taxon>
        <taxon>Sar</taxon>
        <taxon>Stramenopiles</taxon>
        <taxon>Ochrophyta</taxon>
        <taxon>Bacillariophyta</taxon>
        <taxon>Coscinodiscophyceae</taxon>
        <taxon>Thalassiosirophycidae</taxon>
        <taxon>Thalassiosirales</taxon>
        <taxon>Thalassiosiraceae</taxon>
        <taxon>Thalassiosira</taxon>
    </lineage>
</organism>
<dbReference type="OrthoDB" id="55474at2759"/>
<sequence length="626" mass="67582">LRAEQGSMGAAFPPPFQDPFQARTGSAKQVTWAVGLERTKRKPPDKPARDLKFRGAGEYEDRRSAGKCDPAESFPDTGRSPVATSSDDPVNLLSERRGLAPAPAMPCAGTRDALRTHPRCLAHAPAMPCASTRDALRTHPQRLAPAPAMPCASNRDDSILEKWTPALREQDGHRSRDIPPGGQLTSAKEPGTSSRTTETQANKRARLKRKLAEELASLHQDEPHQHATFEEGRKQRARERKRLRQELQQNQPAGTSYWSEHGGQGQARPTERQYPEGFKGQMYPTGAAATHPAADELKKWAMDGCPVDAGPPWSTEQIQKAIERGPHISALAPDAMQAFREEVTKKVEQGQVKIIAWDEIKDEVPKELKISPISQIPHKSRAFRTILDLSYALRYGKTKVVPSVNSTSRPTAPEAATSQMGSVLPRLIVAMAQCPDDAVIFFSKFDIQDGFWRMINEVGKDGSDLVAALAPLRFDCETAAAECSRRACSSIRGACEGSRGASSTKQEQHCSGSEEPAATAVEEPAAVQAAGELTGGQGSSASRSSSSSREDSSNSSRGASRSTKQWWGTHWRRAGELRSTGARGKDAIGAAMSRGGEQTGGELKRGAASAVTSLSGDAKSQLQQST</sequence>
<accession>K0THI3</accession>
<comment type="caution">
    <text evidence="2">The sequence shown here is derived from an EMBL/GenBank/DDBJ whole genome shotgun (WGS) entry which is preliminary data.</text>
</comment>
<feature type="region of interest" description="Disordered" evidence="1">
    <location>
        <begin position="532"/>
        <end position="626"/>
    </location>
</feature>